<sequence length="262" mass="29288">MRKLLWTILLAFAITALAACNSGTNKETEKPKETQKVPQPLKAVLEVPEKAAVKEEINMKVTVSQGDEKVADADKVAFEVWEDGKKEESKMIKAKNNEDGTYEAKTAFDHDGLFTVQVHIDARALHTMPLKPVTVGEGAAVPEGGEHHEHGEQAEHHHHGDHSADFSMHFIKPENVKANNATPLTVHLQLKEVPLENAQVRYEIWNNSHPDKHDWVDVKENKPGEYSGSYTFADAGTFIVKVHVENKAGLHEHEEHQLEVTK</sequence>
<organism evidence="4 5">
    <name type="scientific">Pseudobacillus wudalianchiensis</name>
    <dbReference type="NCBI Taxonomy" id="1743143"/>
    <lineage>
        <taxon>Bacteria</taxon>
        <taxon>Bacillati</taxon>
        <taxon>Bacillota</taxon>
        <taxon>Bacilli</taxon>
        <taxon>Bacillales</taxon>
        <taxon>Bacillaceae</taxon>
        <taxon>Pseudobacillus</taxon>
    </lineage>
</organism>
<accession>A0A1B9B6M2</accession>
<dbReference type="PROSITE" id="PS51257">
    <property type="entry name" value="PROKAR_LIPOPROTEIN"/>
    <property type="match status" value="1"/>
</dbReference>
<feature type="domain" description="YtkA-like" evidence="3">
    <location>
        <begin position="37"/>
        <end position="119"/>
    </location>
</feature>
<comment type="caution">
    <text evidence="4">The sequence shown here is derived from an EMBL/GenBank/DDBJ whole genome shotgun (WGS) entry which is preliminary data.</text>
</comment>
<keyword evidence="2" id="KW-0732">Signal</keyword>
<feature type="region of interest" description="Disordered" evidence="1">
    <location>
        <begin position="138"/>
        <end position="164"/>
    </location>
</feature>
<dbReference type="EMBL" id="MAYT01000006">
    <property type="protein sequence ID" value="OCA91746.1"/>
    <property type="molecule type" value="Genomic_DNA"/>
</dbReference>
<evidence type="ECO:0000313" key="4">
    <source>
        <dbReference type="EMBL" id="OCA91746.1"/>
    </source>
</evidence>
<dbReference type="InterPro" id="IPR032693">
    <property type="entry name" value="YtkA-like_dom"/>
</dbReference>
<evidence type="ECO:0000256" key="2">
    <source>
        <dbReference type="SAM" id="SignalP"/>
    </source>
</evidence>
<evidence type="ECO:0000259" key="3">
    <source>
        <dbReference type="Pfam" id="PF13115"/>
    </source>
</evidence>
<protein>
    <recommendedName>
        <fullName evidence="3">YtkA-like domain-containing protein</fullName>
    </recommendedName>
</protein>
<feature type="chain" id="PRO_5008622496" description="YtkA-like domain-containing protein" evidence="2">
    <location>
        <begin position="19"/>
        <end position="262"/>
    </location>
</feature>
<reference evidence="5" key="1">
    <citation type="submission" date="2016-05" db="EMBL/GenBank/DDBJ databases">
        <authorList>
            <person name="Liu B."/>
            <person name="Wang J."/>
            <person name="Zhu Y."/>
            <person name="Liu G."/>
            <person name="Chen Q."/>
            <person name="Chen Z."/>
            <person name="Lan J."/>
            <person name="Che J."/>
            <person name="Ge C."/>
            <person name="Shi H."/>
            <person name="Pan Z."/>
            <person name="Liu X."/>
        </authorList>
    </citation>
    <scope>NUCLEOTIDE SEQUENCE [LARGE SCALE GENOMIC DNA]</scope>
    <source>
        <strain evidence="5">FJAT-27215</strain>
    </source>
</reference>
<dbReference type="Pfam" id="PF13115">
    <property type="entry name" value="YtkA"/>
    <property type="match status" value="2"/>
</dbReference>
<proteinExistence type="predicted"/>
<name>A0A1B9B6M2_9BACI</name>
<feature type="domain" description="YtkA-like" evidence="3">
    <location>
        <begin position="163"/>
        <end position="243"/>
    </location>
</feature>
<evidence type="ECO:0000256" key="1">
    <source>
        <dbReference type="SAM" id="MobiDB-lite"/>
    </source>
</evidence>
<dbReference type="AlphaFoldDB" id="A0A1B9B6M2"/>
<feature type="signal peptide" evidence="2">
    <location>
        <begin position="1"/>
        <end position="18"/>
    </location>
</feature>
<dbReference type="RefSeq" id="WP_065409866.1">
    <property type="nucleotide sequence ID" value="NZ_MAYT01000006.1"/>
</dbReference>
<gene>
    <name evidence="4" type="ORF">A8F95_20250</name>
</gene>
<feature type="compositionally biased region" description="Basic and acidic residues" evidence="1">
    <location>
        <begin position="144"/>
        <end position="155"/>
    </location>
</feature>
<keyword evidence="5" id="KW-1185">Reference proteome</keyword>
<dbReference type="Proteomes" id="UP000092578">
    <property type="component" value="Unassembled WGS sequence"/>
</dbReference>
<evidence type="ECO:0000313" key="5">
    <source>
        <dbReference type="Proteomes" id="UP000092578"/>
    </source>
</evidence>